<protein>
    <submittedName>
        <fullName evidence="2">3185_t:CDS:1</fullName>
    </submittedName>
</protein>
<dbReference type="Proteomes" id="UP000789375">
    <property type="component" value="Unassembled WGS sequence"/>
</dbReference>
<dbReference type="EMBL" id="CAJVPP010004996">
    <property type="protein sequence ID" value="CAG8658439.1"/>
    <property type="molecule type" value="Genomic_DNA"/>
</dbReference>
<evidence type="ECO:0000313" key="3">
    <source>
        <dbReference type="Proteomes" id="UP000789375"/>
    </source>
</evidence>
<accession>A0A9N9E0Z3</accession>
<comment type="caution">
    <text evidence="2">The sequence shown here is derived from an EMBL/GenBank/DDBJ whole genome shotgun (WGS) entry which is preliminary data.</text>
</comment>
<evidence type="ECO:0000256" key="1">
    <source>
        <dbReference type="SAM" id="MobiDB-lite"/>
    </source>
</evidence>
<feature type="region of interest" description="Disordered" evidence="1">
    <location>
        <begin position="111"/>
        <end position="135"/>
    </location>
</feature>
<evidence type="ECO:0000313" key="2">
    <source>
        <dbReference type="EMBL" id="CAG8658439.1"/>
    </source>
</evidence>
<reference evidence="2" key="1">
    <citation type="submission" date="2021-06" db="EMBL/GenBank/DDBJ databases">
        <authorList>
            <person name="Kallberg Y."/>
            <person name="Tangrot J."/>
            <person name="Rosling A."/>
        </authorList>
    </citation>
    <scope>NUCLEOTIDE SEQUENCE</scope>
    <source>
        <strain evidence="2">87-6 pot B 2015</strain>
    </source>
</reference>
<proteinExistence type="predicted"/>
<sequence>MYELKIFVWDLNFDSHVATLHFAITVESRNQAENDKEALRNDLADLGKYLDDIGSGITDSNKNVAQLVTQLIVMNSTMEHLHAEQIKNNNTESQGKIDNIFKEERLPLNDYKPTDDVRASPRPSINRNHPRVNSTDTFALTPQDERMFNAGSLYHMGVLIERNRELGEYYMKLAAYKQHQPAIDFCKKCNIPL</sequence>
<name>A0A9N9E0Z3_FUNMO</name>
<keyword evidence="3" id="KW-1185">Reference proteome</keyword>
<dbReference type="AlphaFoldDB" id="A0A9N9E0Z3"/>
<gene>
    <name evidence="2" type="ORF">FMOSSE_LOCUS11821</name>
</gene>
<feature type="compositionally biased region" description="Polar residues" evidence="1">
    <location>
        <begin position="123"/>
        <end position="135"/>
    </location>
</feature>
<organism evidence="2 3">
    <name type="scientific">Funneliformis mosseae</name>
    <name type="common">Endomycorrhizal fungus</name>
    <name type="synonym">Glomus mosseae</name>
    <dbReference type="NCBI Taxonomy" id="27381"/>
    <lineage>
        <taxon>Eukaryota</taxon>
        <taxon>Fungi</taxon>
        <taxon>Fungi incertae sedis</taxon>
        <taxon>Mucoromycota</taxon>
        <taxon>Glomeromycotina</taxon>
        <taxon>Glomeromycetes</taxon>
        <taxon>Glomerales</taxon>
        <taxon>Glomeraceae</taxon>
        <taxon>Funneliformis</taxon>
    </lineage>
</organism>